<proteinExistence type="predicted"/>
<reference evidence="1" key="2">
    <citation type="submission" date="2025-03" db="EMBL/GenBank/DDBJ databases">
        <authorList>
            <consortium name="ELIXIR-Norway"/>
            <consortium name="Elixir Norway"/>
        </authorList>
    </citation>
    <scope>NUCLEOTIDE SEQUENCE</scope>
</reference>
<reference evidence="1" key="1">
    <citation type="submission" date="2023-05" db="EMBL/GenBank/DDBJ databases">
        <authorList>
            <consortium name="ELIXIR-Norway"/>
        </authorList>
    </citation>
    <scope>NUCLEOTIDE SEQUENCE</scope>
</reference>
<protein>
    <submittedName>
        <fullName evidence="1">Uncharacterized protein</fullName>
    </submittedName>
</protein>
<evidence type="ECO:0000313" key="1">
    <source>
        <dbReference type="EMBL" id="CAN0082115.1"/>
    </source>
</evidence>
<gene>
    <name evidence="1" type="ORF">MRATA1EN22A_LOCUS11759</name>
</gene>
<name>A0AC59YYC6_RANTA</name>
<evidence type="ECO:0000313" key="2">
    <source>
        <dbReference type="Proteomes" id="UP001162501"/>
    </source>
</evidence>
<sequence length="100" mass="10813">MTTEGPAQRNMDTGTEEPPNLLLPMFILLGETPICLVTRQATEVILDSPPHLTSQASSLLLSKYNQSLPLPVCLHYHSHPLPQTTGNNPVLGASVLHHAV</sequence>
<organism evidence="1 2">
    <name type="scientific">Rangifer tarandus platyrhynchus</name>
    <name type="common">Svalbard reindeer</name>
    <dbReference type="NCBI Taxonomy" id="3082113"/>
    <lineage>
        <taxon>Eukaryota</taxon>
        <taxon>Metazoa</taxon>
        <taxon>Chordata</taxon>
        <taxon>Craniata</taxon>
        <taxon>Vertebrata</taxon>
        <taxon>Euteleostomi</taxon>
        <taxon>Mammalia</taxon>
        <taxon>Eutheria</taxon>
        <taxon>Laurasiatheria</taxon>
        <taxon>Artiodactyla</taxon>
        <taxon>Ruminantia</taxon>
        <taxon>Pecora</taxon>
        <taxon>Cervidae</taxon>
        <taxon>Odocoileinae</taxon>
        <taxon>Rangifer</taxon>
    </lineage>
</organism>
<dbReference type="Proteomes" id="UP001162501">
    <property type="component" value="Chromosome 21"/>
</dbReference>
<accession>A0AC59YYC6</accession>
<dbReference type="EMBL" id="OX596105">
    <property type="protein sequence ID" value="CAN0082115.1"/>
    <property type="molecule type" value="Genomic_DNA"/>
</dbReference>